<dbReference type="InterPro" id="IPR050428">
    <property type="entry name" value="TCS_sensor_his_kinase"/>
</dbReference>
<dbReference type="SUPFAM" id="SSF47384">
    <property type="entry name" value="Homodimeric domain of signal transducing histidine kinase"/>
    <property type="match status" value="1"/>
</dbReference>
<dbReference type="GO" id="GO:0000155">
    <property type="term" value="F:phosphorelay sensor kinase activity"/>
    <property type="evidence" value="ECO:0007669"/>
    <property type="project" value="InterPro"/>
</dbReference>
<dbReference type="SMART" id="SM00388">
    <property type="entry name" value="HisKA"/>
    <property type="match status" value="1"/>
</dbReference>
<evidence type="ECO:0000256" key="3">
    <source>
        <dbReference type="ARBA" id="ARBA00012438"/>
    </source>
</evidence>
<dbReference type="CDD" id="cd06225">
    <property type="entry name" value="HAMP"/>
    <property type="match status" value="1"/>
</dbReference>
<evidence type="ECO:0000259" key="12">
    <source>
        <dbReference type="PROSITE" id="PS50109"/>
    </source>
</evidence>
<dbReference type="PANTHER" id="PTHR45436">
    <property type="entry name" value="SENSOR HISTIDINE KINASE YKOH"/>
    <property type="match status" value="1"/>
</dbReference>
<feature type="domain" description="HAMP" evidence="13">
    <location>
        <begin position="181"/>
        <end position="236"/>
    </location>
</feature>
<evidence type="ECO:0000256" key="4">
    <source>
        <dbReference type="ARBA" id="ARBA00022553"/>
    </source>
</evidence>
<dbReference type="AlphaFoldDB" id="A0A6N3AE24"/>
<dbReference type="SMART" id="SM00387">
    <property type="entry name" value="HATPase_c"/>
    <property type="match status" value="1"/>
</dbReference>
<dbReference type="InterPro" id="IPR036890">
    <property type="entry name" value="HATPase_C_sf"/>
</dbReference>
<dbReference type="InterPro" id="IPR003660">
    <property type="entry name" value="HAMP_dom"/>
</dbReference>
<evidence type="ECO:0000256" key="6">
    <source>
        <dbReference type="ARBA" id="ARBA00022692"/>
    </source>
</evidence>
<evidence type="ECO:0000256" key="8">
    <source>
        <dbReference type="ARBA" id="ARBA00022989"/>
    </source>
</evidence>
<evidence type="ECO:0000256" key="11">
    <source>
        <dbReference type="SAM" id="Phobius"/>
    </source>
</evidence>
<dbReference type="PROSITE" id="PS50109">
    <property type="entry name" value="HIS_KIN"/>
    <property type="match status" value="1"/>
</dbReference>
<dbReference type="PANTHER" id="PTHR45436:SF5">
    <property type="entry name" value="SENSOR HISTIDINE KINASE TRCS"/>
    <property type="match status" value="1"/>
</dbReference>
<dbReference type="RefSeq" id="WP_156704353.1">
    <property type="nucleotide sequence ID" value="NZ_CACRUX010000029.1"/>
</dbReference>
<reference evidence="14" key="1">
    <citation type="submission" date="2019-11" db="EMBL/GenBank/DDBJ databases">
        <authorList>
            <person name="Feng L."/>
        </authorList>
    </citation>
    <scope>NUCLEOTIDE SEQUENCE</scope>
    <source>
        <strain evidence="14">VrattiLFYP33</strain>
    </source>
</reference>
<keyword evidence="10 11" id="KW-0472">Membrane</keyword>
<dbReference type="EMBL" id="CACRUX010000029">
    <property type="protein sequence ID" value="VYT88587.1"/>
    <property type="molecule type" value="Genomic_DNA"/>
</dbReference>
<dbReference type="InterPro" id="IPR036097">
    <property type="entry name" value="HisK_dim/P_sf"/>
</dbReference>
<feature type="transmembrane region" description="Helical" evidence="11">
    <location>
        <begin position="30"/>
        <end position="50"/>
    </location>
</feature>
<dbReference type="Pfam" id="PF00512">
    <property type="entry name" value="HisKA"/>
    <property type="match status" value="1"/>
</dbReference>
<dbReference type="SUPFAM" id="SSF158472">
    <property type="entry name" value="HAMP domain-like"/>
    <property type="match status" value="1"/>
</dbReference>
<sequence length="467" mass="52655">MFSKWKNKLSSGGRSLNPFSRLPLTLKITGWYSIFLLLMLLMLSVFILQFTQLWEASEMRSTLQSRVINTADNLTRFRPFQEGVFTVLYTDNGVAVKGVIPDGFPPESMISPHHIQEVTVKNTTFYYYDAPVADPAFHGWVRGVMPATTASRAANIMLLSLILGGVIFLVIGTSGGYWIIKRGLGPIRNMTQTAADIGQKRDLSQRIEQLVDSHDEISALSKTFNTMLDSLESSSQREKQFSSDVSHELRTPIAVIQAESDYGRAYIDNIDEAKESFEHIFQQSRFMTAMVTQLLDIARLDNMDSIKKDPLSISQMMQEVADSYQRICKERNITLTATIQPDLSMVGNLPFLKRAVGNLIDNAIKFTKDAISIQVVKLNNTIRITIKDNGEGINQDDLDKIWNRMYQVDQARTKKANQGLGLGLYFVKNVINLHQAKAYAISEPHVSTSFILEFPIMTDEAFREDTP</sequence>
<dbReference type="InterPro" id="IPR003594">
    <property type="entry name" value="HATPase_dom"/>
</dbReference>
<dbReference type="Gene3D" id="1.10.287.130">
    <property type="match status" value="1"/>
</dbReference>
<evidence type="ECO:0000256" key="5">
    <source>
        <dbReference type="ARBA" id="ARBA00022679"/>
    </source>
</evidence>
<evidence type="ECO:0000256" key="10">
    <source>
        <dbReference type="ARBA" id="ARBA00023136"/>
    </source>
</evidence>
<dbReference type="Gene3D" id="3.30.565.10">
    <property type="entry name" value="Histidine kinase-like ATPase, C-terminal domain"/>
    <property type="match status" value="1"/>
</dbReference>
<feature type="domain" description="Histidine kinase" evidence="12">
    <location>
        <begin position="244"/>
        <end position="458"/>
    </location>
</feature>
<evidence type="ECO:0000256" key="7">
    <source>
        <dbReference type="ARBA" id="ARBA00022777"/>
    </source>
</evidence>
<dbReference type="Pfam" id="PF00672">
    <property type="entry name" value="HAMP"/>
    <property type="match status" value="1"/>
</dbReference>
<gene>
    <name evidence="14" type="primary">baeS_1</name>
    <name evidence="14" type="ORF">VRLFYP33_00699</name>
</gene>
<dbReference type="GO" id="GO:0005886">
    <property type="term" value="C:plasma membrane"/>
    <property type="evidence" value="ECO:0007669"/>
    <property type="project" value="TreeGrafter"/>
</dbReference>
<evidence type="ECO:0000256" key="1">
    <source>
        <dbReference type="ARBA" id="ARBA00000085"/>
    </source>
</evidence>
<feature type="transmembrane region" description="Helical" evidence="11">
    <location>
        <begin position="156"/>
        <end position="180"/>
    </location>
</feature>
<keyword evidence="7 14" id="KW-0418">Kinase</keyword>
<comment type="catalytic activity">
    <reaction evidence="1">
        <text>ATP + protein L-histidine = ADP + protein N-phospho-L-histidine.</text>
        <dbReference type="EC" id="2.7.13.3"/>
    </reaction>
</comment>
<dbReference type="EC" id="2.7.13.3" evidence="3"/>
<dbReference type="PRINTS" id="PR00344">
    <property type="entry name" value="BCTRLSENSOR"/>
</dbReference>
<dbReference type="PROSITE" id="PS50885">
    <property type="entry name" value="HAMP"/>
    <property type="match status" value="1"/>
</dbReference>
<dbReference type="InterPro" id="IPR005467">
    <property type="entry name" value="His_kinase_dom"/>
</dbReference>
<proteinExistence type="predicted"/>
<evidence type="ECO:0000259" key="13">
    <source>
        <dbReference type="PROSITE" id="PS50885"/>
    </source>
</evidence>
<dbReference type="SUPFAM" id="SSF55874">
    <property type="entry name" value="ATPase domain of HSP90 chaperone/DNA topoisomerase II/histidine kinase"/>
    <property type="match status" value="1"/>
</dbReference>
<protein>
    <recommendedName>
        <fullName evidence="3">histidine kinase</fullName>
        <ecNumber evidence="3">2.7.13.3</ecNumber>
    </recommendedName>
</protein>
<keyword evidence="9" id="KW-0902">Two-component regulatory system</keyword>
<keyword evidence="8 11" id="KW-1133">Transmembrane helix</keyword>
<dbReference type="Gene3D" id="6.10.340.10">
    <property type="match status" value="1"/>
</dbReference>
<keyword evidence="4" id="KW-0597">Phosphoprotein</keyword>
<dbReference type="Pfam" id="PF02518">
    <property type="entry name" value="HATPase_c"/>
    <property type="match status" value="1"/>
</dbReference>
<dbReference type="InterPro" id="IPR004358">
    <property type="entry name" value="Sig_transdc_His_kin-like_C"/>
</dbReference>
<evidence type="ECO:0000313" key="14">
    <source>
        <dbReference type="EMBL" id="VYT88587.1"/>
    </source>
</evidence>
<evidence type="ECO:0000256" key="9">
    <source>
        <dbReference type="ARBA" id="ARBA00023012"/>
    </source>
</evidence>
<organism evidence="14">
    <name type="scientific">Veillonella ratti</name>
    <dbReference type="NCBI Taxonomy" id="103892"/>
    <lineage>
        <taxon>Bacteria</taxon>
        <taxon>Bacillati</taxon>
        <taxon>Bacillota</taxon>
        <taxon>Negativicutes</taxon>
        <taxon>Veillonellales</taxon>
        <taxon>Veillonellaceae</taxon>
        <taxon>Veillonella</taxon>
    </lineage>
</organism>
<accession>A0A6N3AE24</accession>
<dbReference type="CDD" id="cd00082">
    <property type="entry name" value="HisKA"/>
    <property type="match status" value="1"/>
</dbReference>
<dbReference type="InterPro" id="IPR003661">
    <property type="entry name" value="HisK_dim/P_dom"/>
</dbReference>
<keyword evidence="5 14" id="KW-0808">Transferase</keyword>
<comment type="subcellular location">
    <subcellularLocation>
        <location evidence="2">Membrane</location>
    </subcellularLocation>
</comment>
<keyword evidence="6 11" id="KW-0812">Transmembrane</keyword>
<evidence type="ECO:0000256" key="2">
    <source>
        <dbReference type="ARBA" id="ARBA00004370"/>
    </source>
</evidence>
<dbReference type="CDD" id="cd00075">
    <property type="entry name" value="HATPase"/>
    <property type="match status" value="1"/>
</dbReference>
<name>A0A6N3AE24_9FIRM</name>
<dbReference type="SMART" id="SM00304">
    <property type="entry name" value="HAMP"/>
    <property type="match status" value="1"/>
</dbReference>